<evidence type="ECO:0000256" key="1">
    <source>
        <dbReference type="SAM" id="MobiDB-lite"/>
    </source>
</evidence>
<gene>
    <name evidence="4" type="ORF">LMH87_009480</name>
</gene>
<organism evidence="4 5">
    <name type="scientific">Akanthomyces muscarius</name>
    <name type="common">Entomopathogenic fungus</name>
    <name type="synonym">Lecanicillium muscarium</name>
    <dbReference type="NCBI Taxonomy" id="2231603"/>
    <lineage>
        <taxon>Eukaryota</taxon>
        <taxon>Fungi</taxon>
        <taxon>Dikarya</taxon>
        <taxon>Ascomycota</taxon>
        <taxon>Pezizomycotina</taxon>
        <taxon>Sordariomycetes</taxon>
        <taxon>Hypocreomycetidae</taxon>
        <taxon>Hypocreales</taxon>
        <taxon>Cordycipitaceae</taxon>
        <taxon>Akanthomyces</taxon>
    </lineage>
</organism>
<evidence type="ECO:0000256" key="2">
    <source>
        <dbReference type="SAM" id="Phobius"/>
    </source>
</evidence>
<evidence type="ECO:0000259" key="3">
    <source>
        <dbReference type="PROSITE" id="PS50181"/>
    </source>
</evidence>
<dbReference type="KEGG" id="amus:LMH87_009480"/>
<keyword evidence="2" id="KW-0812">Transmembrane</keyword>
<dbReference type="Gene3D" id="1.20.1280.50">
    <property type="match status" value="1"/>
</dbReference>
<dbReference type="SUPFAM" id="SSF81383">
    <property type="entry name" value="F-box domain"/>
    <property type="match status" value="1"/>
</dbReference>
<evidence type="ECO:0000313" key="5">
    <source>
        <dbReference type="Proteomes" id="UP001144673"/>
    </source>
</evidence>
<feature type="transmembrane region" description="Helical" evidence="2">
    <location>
        <begin position="257"/>
        <end position="282"/>
    </location>
</feature>
<protein>
    <recommendedName>
        <fullName evidence="3">F-box domain-containing protein</fullName>
    </recommendedName>
</protein>
<evidence type="ECO:0000313" key="4">
    <source>
        <dbReference type="EMBL" id="KAJ4152965.1"/>
    </source>
</evidence>
<reference evidence="4" key="1">
    <citation type="journal article" date="2023" name="Access Microbiol">
        <title>De-novo genome assembly for Akanthomyces muscarius, a biocontrol agent of insect agricultural pests.</title>
        <authorList>
            <person name="Erdos Z."/>
            <person name="Studholme D.J."/>
            <person name="Raymond B."/>
            <person name="Sharma M."/>
        </authorList>
    </citation>
    <scope>NUCLEOTIDE SEQUENCE</scope>
    <source>
        <strain evidence="4">Ve6</strain>
    </source>
</reference>
<accession>A0A9W8ULX9</accession>
<feature type="transmembrane region" description="Helical" evidence="2">
    <location>
        <begin position="318"/>
        <end position="339"/>
    </location>
</feature>
<dbReference type="Pfam" id="PF12937">
    <property type="entry name" value="F-box-like"/>
    <property type="match status" value="1"/>
</dbReference>
<dbReference type="EMBL" id="JAJHUN010000008">
    <property type="protein sequence ID" value="KAJ4152965.1"/>
    <property type="molecule type" value="Genomic_DNA"/>
</dbReference>
<feature type="region of interest" description="Disordered" evidence="1">
    <location>
        <begin position="14"/>
        <end position="49"/>
    </location>
</feature>
<proteinExistence type="predicted"/>
<dbReference type="GeneID" id="80896639"/>
<dbReference type="RefSeq" id="XP_056053623.1">
    <property type="nucleotide sequence ID" value="XM_056196481.1"/>
</dbReference>
<sequence>MEHLFKMYTAVARRRRGGSAAQDPEDASSEQQQHSSTDATPAELQQLPRRPETSYFARNQFLGNASSDTITIKPRRLSKLEALTHAIGGGGRGRSGSLAASSGTAPGQRSELLDHFLALPPELQLKVLSYLDFSDIERLRRTCRFFRARVSPPLVRALLAPDFAHHIRHTCRVCLVQHEDPRALVCTPANDWRYPLSSRCADCVWDEKGFDVGRKYLMGNNASVFVCRWCGRPVAAQPAWNQPEFHKGCFKRYTQAVFLYYQIGLAQWLVVFIASALCWHYFRSRLMWVVGVVVAGFAVTLWNFCLNSLRGTILRTYHIGLILEALIFASWVVPLLELFRINSQQTPPRGMNSYEKATVVFVLFNLVSRGINIIGNAILACEYKLWRHKKPCMSPARSAWIHAVEVFIFYVEPQCIEQEYPARWWFSRRRHTLDPATNDAIVAALGHLPANNPGGRYLAVPMCLPCVWTRMEVVAPGEVFRGQMQVSGI</sequence>
<feature type="compositionally biased region" description="Low complexity" evidence="1">
    <location>
        <begin position="95"/>
        <end position="106"/>
    </location>
</feature>
<name>A0A9W8ULX9_AKAMU</name>
<dbReference type="InterPro" id="IPR001810">
    <property type="entry name" value="F-box_dom"/>
</dbReference>
<dbReference type="AlphaFoldDB" id="A0A9W8ULX9"/>
<feature type="transmembrane region" description="Helical" evidence="2">
    <location>
        <begin position="288"/>
        <end position="306"/>
    </location>
</feature>
<feature type="compositionally biased region" description="Polar residues" evidence="1">
    <location>
        <begin position="29"/>
        <end position="39"/>
    </location>
</feature>
<feature type="region of interest" description="Disordered" evidence="1">
    <location>
        <begin position="86"/>
        <end position="106"/>
    </location>
</feature>
<dbReference type="Proteomes" id="UP001144673">
    <property type="component" value="Chromosome 5"/>
</dbReference>
<keyword evidence="5" id="KW-1185">Reference proteome</keyword>
<keyword evidence="2" id="KW-0472">Membrane</keyword>
<dbReference type="InterPro" id="IPR036047">
    <property type="entry name" value="F-box-like_dom_sf"/>
</dbReference>
<feature type="transmembrane region" description="Helical" evidence="2">
    <location>
        <begin position="359"/>
        <end position="381"/>
    </location>
</feature>
<feature type="domain" description="F-box" evidence="3">
    <location>
        <begin position="113"/>
        <end position="147"/>
    </location>
</feature>
<comment type="caution">
    <text evidence="4">The sequence shown here is derived from an EMBL/GenBank/DDBJ whole genome shotgun (WGS) entry which is preliminary data.</text>
</comment>
<keyword evidence="2" id="KW-1133">Transmembrane helix</keyword>
<dbReference type="PROSITE" id="PS50181">
    <property type="entry name" value="FBOX"/>
    <property type="match status" value="1"/>
</dbReference>